<dbReference type="InterPro" id="IPR002104">
    <property type="entry name" value="Integrase_catalytic"/>
</dbReference>
<keyword evidence="9" id="KW-1185">Reference proteome</keyword>
<dbReference type="SUPFAM" id="SSF56349">
    <property type="entry name" value="DNA breaking-rejoining enzymes"/>
    <property type="match status" value="1"/>
</dbReference>
<evidence type="ECO:0000256" key="1">
    <source>
        <dbReference type="ARBA" id="ARBA00008857"/>
    </source>
</evidence>
<dbReference type="Pfam" id="PF13356">
    <property type="entry name" value="Arm-DNA-bind_3"/>
    <property type="match status" value="1"/>
</dbReference>
<dbReference type="InterPro" id="IPR044068">
    <property type="entry name" value="CB"/>
</dbReference>
<dbReference type="Gene3D" id="3.30.160.390">
    <property type="entry name" value="Integrase, DNA-binding domain"/>
    <property type="match status" value="1"/>
</dbReference>
<evidence type="ECO:0000256" key="2">
    <source>
        <dbReference type="ARBA" id="ARBA00022908"/>
    </source>
</evidence>
<gene>
    <name evidence="8" type="ORF">VB798_07415</name>
</gene>
<dbReference type="InterPro" id="IPR025166">
    <property type="entry name" value="Integrase_DNA_bind_dom"/>
</dbReference>
<keyword evidence="4" id="KW-0233">DNA recombination</keyword>
<evidence type="ECO:0000313" key="9">
    <source>
        <dbReference type="Proteomes" id="UP001302222"/>
    </source>
</evidence>
<evidence type="ECO:0000313" key="8">
    <source>
        <dbReference type="EMBL" id="MEA5426397.1"/>
    </source>
</evidence>
<reference evidence="8 9" key="1">
    <citation type="submission" date="2023-12" db="EMBL/GenBank/DDBJ databases">
        <title>Novel species of the genus Arcicella isolated from rivers.</title>
        <authorList>
            <person name="Lu H."/>
        </authorList>
    </citation>
    <scope>NUCLEOTIDE SEQUENCE [LARGE SCALE GENOMIC DNA]</scope>
    <source>
        <strain evidence="8 9">DC25W</strain>
    </source>
</reference>
<dbReference type="Pfam" id="PF00589">
    <property type="entry name" value="Phage_integrase"/>
    <property type="match status" value="1"/>
</dbReference>
<organism evidence="8 9">
    <name type="scientific">Arcicella lustrica</name>
    <dbReference type="NCBI Taxonomy" id="2984196"/>
    <lineage>
        <taxon>Bacteria</taxon>
        <taxon>Pseudomonadati</taxon>
        <taxon>Bacteroidota</taxon>
        <taxon>Cytophagia</taxon>
        <taxon>Cytophagales</taxon>
        <taxon>Flectobacillaceae</taxon>
        <taxon>Arcicella</taxon>
    </lineage>
</organism>
<dbReference type="Proteomes" id="UP001302222">
    <property type="component" value="Unassembled WGS sequence"/>
</dbReference>
<evidence type="ECO:0000259" key="6">
    <source>
        <dbReference type="PROSITE" id="PS51898"/>
    </source>
</evidence>
<sequence>MFLTDTQCKAAKPKEKTYKLSDSEGLYLEVLPTGGKYWRLKYRLHGKEKRLGLGVYPKISLLKAREEKQRIRNELSTGIDPLLQKALKKQEAAFESATTFKEVAKEWHSKGVETWDPRYAKTIMHRLEKYTFDEFGHYPLNILKPITILLCLQKVEQTAPEMARRVKQLVSHILRYAIVTERIDRDLTIGLETALKKYKKGHFASIDIEELPKLLVALHNHKTRLYRQTYLAIRIMLLTFVRTSELIEARWDEIDFESALWIIPAERMKMRSPHLVPLSFQVIAILKELRELNKHREHLFPSLPRPRKPMSKGTILMALKRMGFSNRMTGHGFRALALGILKEKLGYNHEIADRQLAHIPQKSTDRAYDRAHFLSKRVEMMQNYANYLDGVSQQAILEFVF</sequence>
<dbReference type="CDD" id="cd00801">
    <property type="entry name" value="INT_P4_C"/>
    <property type="match status" value="1"/>
</dbReference>
<dbReference type="Gene3D" id="1.10.150.130">
    <property type="match status" value="1"/>
</dbReference>
<dbReference type="InterPro" id="IPR053876">
    <property type="entry name" value="Phage_int_M"/>
</dbReference>
<accession>A0ABU5SGH9</accession>
<evidence type="ECO:0000256" key="4">
    <source>
        <dbReference type="ARBA" id="ARBA00023172"/>
    </source>
</evidence>
<feature type="domain" description="Tyr recombinase" evidence="6">
    <location>
        <begin position="201"/>
        <end position="381"/>
    </location>
</feature>
<comment type="similarity">
    <text evidence="1">Belongs to the 'phage' integrase family.</text>
</comment>
<protein>
    <submittedName>
        <fullName evidence="8">Integrase arm-type DNA-binding domain-containing protein</fullName>
    </submittedName>
</protein>
<dbReference type="Gene3D" id="1.10.443.10">
    <property type="entry name" value="Intergrase catalytic core"/>
    <property type="match status" value="1"/>
</dbReference>
<name>A0ABU5SGH9_9BACT</name>
<dbReference type="RefSeq" id="WP_323257521.1">
    <property type="nucleotide sequence ID" value="NZ_JAYGIM010000005.1"/>
</dbReference>
<dbReference type="EMBL" id="JAYGIM010000005">
    <property type="protein sequence ID" value="MEA5426397.1"/>
    <property type="molecule type" value="Genomic_DNA"/>
</dbReference>
<dbReference type="InterPro" id="IPR038488">
    <property type="entry name" value="Integrase_DNA-bd_sf"/>
</dbReference>
<feature type="domain" description="Core-binding (CB)" evidence="7">
    <location>
        <begin position="98"/>
        <end position="178"/>
    </location>
</feature>
<evidence type="ECO:0000259" key="7">
    <source>
        <dbReference type="PROSITE" id="PS51900"/>
    </source>
</evidence>
<proteinExistence type="inferred from homology"/>
<dbReference type="InterPro" id="IPR011010">
    <property type="entry name" value="DNA_brk_join_enz"/>
</dbReference>
<dbReference type="InterPro" id="IPR010998">
    <property type="entry name" value="Integrase_recombinase_N"/>
</dbReference>
<keyword evidence="3 5" id="KW-0238">DNA-binding</keyword>
<dbReference type="GO" id="GO:0003677">
    <property type="term" value="F:DNA binding"/>
    <property type="evidence" value="ECO:0007669"/>
    <property type="project" value="UniProtKB-KW"/>
</dbReference>
<dbReference type="InterPro" id="IPR013762">
    <property type="entry name" value="Integrase-like_cat_sf"/>
</dbReference>
<dbReference type="PROSITE" id="PS51900">
    <property type="entry name" value="CB"/>
    <property type="match status" value="1"/>
</dbReference>
<dbReference type="PROSITE" id="PS51898">
    <property type="entry name" value="TYR_RECOMBINASE"/>
    <property type="match status" value="1"/>
</dbReference>
<dbReference type="Pfam" id="PF22022">
    <property type="entry name" value="Phage_int_M"/>
    <property type="match status" value="1"/>
</dbReference>
<evidence type="ECO:0000256" key="3">
    <source>
        <dbReference type="ARBA" id="ARBA00023125"/>
    </source>
</evidence>
<dbReference type="PANTHER" id="PTHR30629">
    <property type="entry name" value="PROPHAGE INTEGRASE"/>
    <property type="match status" value="1"/>
</dbReference>
<dbReference type="PANTHER" id="PTHR30629:SF2">
    <property type="entry name" value="PROPHAGE INTEGRASE INTS-RELATED"/>
    <property type="match status" value="1"/>
</dbReference>
<keyword evidence="2" id="KW-0229">DNA integration</keyword>
<evidence type="ECO:0000256" key="5">
    <source>
        <dbReference type="PROSITE-ProRule" id="PRU01248"/>
    </source>
</evidence>
<comment type="caution">
    <text evidence="8">The sequence shown here is derived from an EMBL/GenBank/DDBJ whole genome shotgun (WGS) entry which is preliminary data.</text>
</comment>
<dbReference type="InterPro" id="IPR050808">
    <property type="entry name" value="Phage_Integrase"/>
</dbReference>